<dbReference type="InterPro" id="IPR003439">
    <property type="entry name" value="ABC_transporter-like_ATP-bd"/>
</dbReference>
<dbReference type="InterPro" id="IPR003593">
    <property type="entry name" value="AAA+_ATPase"/>
</dbReference>
<evidence type="ECO:0000313" key="11">
    <source>
        <dbReference type="Proteomes" id="UP000542405"/>
    </source>
</evidence>
<dbReference type="PANTHER" id="PTHR43297:SF2">
    <property type="entry name" value="DIPEPTIDE TRANSPORT ATP-BINDING PROTEIN DPPD"/>
    <property type="match status" value="1"/>
</dbReference>
<dbReference type="GO" id="GO:0005886">
    <property type="term" value="C:plasma membrane"/>
    <property type="evidence" value="ECO:0007669"/>
    <property type="project" value="UniProtKB-SubCell"/>
</dbReference>
<feature type="non-terminal residue" evidence="10">
    <location>
        <position position="200"/>
    </location>
</feature>
<dbReference type="Proteomes" id="UP000542405">
    <property type="component" value="Unassembled WGS sequence"/>
</dbReference>
<evidence type="ECO:0000259" key="9">
    <source>
        <dbReference type="SMART" id="SM00382"/>
    </source>
</evidence>
<organism evidence="10 11">
    <name type="scientific">Achromobacter ruhlandii</name>
    <dbReference type="NCBI Taxonomy" id="72557"/>
    <lineage>
        <taxon>Bacteria</taxon>
        <taxon>Pseudomonadati</taxon>
        <taxon>Pseudomonadota</taxon>
        <taxon>Betaproteobacteria</taxon>
        <taxon>Burkholderiales</taxon>
        <taxon>Alcaligenaceae</taxon>
        <taxon>Achromobacter</taxon>
    </lineage>
</organism>
<dbReference type="GO" id="GO:0016887">
    <property type="term" value="F:ATP hydrolysis activity"/>
    <property type="evidence" value="ECO:0007669"/>
    <property type="project" value="InterPro"/>
</dbReference>
<dbReference type="InterPro" id="IPR027417">
    <property type="entry name" value="P-loop_NTPase"/>
</dbReference>
<comment type="similarity">
    <text evidence="2">Belongs to the ABC transporter superfamily.</text>
</comment>
<evidence type="ECO:0000256" key="7">
    <source>
        <dbReference type="ARBA" id="ARBA00023136"/>
    </source>
</evidence>
<keyword evidence="5" id="KW-0547">Nucleotide-binding</keyword>
<keyword evidence="3" id="KW-0813">Transport</keyword>
<dbReference type="Pfam" id="PF00005">
    <property type="entry name" value="ABC_tran"/>
    <property type="match status" value="1"/>
</dbReference>
<dbReference type="SMART" id="SM00382">
    <property type="entry name" value="AAA"/>
    <property type="match status" value="1"/>
</dbReference>
<evidence type="ECO:0000313" key="10">
    <source>
        <dbReference type="EMBL" id="NMU93757.1"/>
    </source>
</evidence>
<proteinExistence type="inferred from homology"/>
<evidence type="ECO:0000256" key="4">
    <source>
        <dbReference type="ARBA" id="ARBA00022475"/>
    </source>
</evidence>
<evidence type="ECO:0000256" key="8">
    <source>
        <dbReference type="SAM" id="MobiDB-lite"/>
    </source>
</evidence>
<evidence type="ECO:0000256" key="5">
    <source>
        <dbReference type="ARBA" id="ARBA00022741"/>
    </source>
</evidence>
<evidence type="ECO:0000256" key="2">
    <source>
        <dbReference type="ARBA" id="ARBA00005417"/>
    </source>
</evidence>
<dbReference type="Gene3D" id="3.40.50.300">
    <property type="entry name" value="P-loop containing nucleotide triphosphate hydrolases"/>
    <property type="match status" value="1"/>
</dbReference>
<comment type="subcellular location">
    <subcellularLocation>
        <location evidence="1">Cell inner membrane</location>
        <topology evidence="1">Peripheral membrane protein</topology>
    </subcellularLocation>
</comment>
<name>A0A848NRE4_9BURK</name>
<protein>
    <submittedName>
        <fullName evidence="10">ABC transporter ATP-binding protein</fullName>
    </submittedName>
</protein>
<dbReference type="EMBL" id="JABBZE010000837">
    <property type="protein sequence ID" value="NMU93757.1"/>
    <property type="molecule type" value="Genomic_DNA"/>
</dbReference>
<dbReference type="PANTHER" id="PTHR43297">
    <property type="entry name" value="OLIGOPEPTIDE TRANSPORT ATP-BINDING PROTEIN APPD"/>
    <property type="match status" value="1"/>
</dbReference>
<keyword evidence="6 10" id="KW-0067">ATP-binding</keyword>
<comment type="caution">
    <text evidence="10">The sequence shown here is derived from an EMBL/GenBank/DDBJ whole genome shotgun (WGS) entry which is preliminary data.</text>
</comment>
<sequence>MSALLEVRDLGVSAAHGGPAVVRGVSYTVNRNEILCVVGESGSGKSVTAQAIMGLLPPDQLRVTQGRILYDGRDLVGLSAAEWQGLRGRKFGMVFQEPMTALNPVMRVGRQVEEVLAWHTDMDADARRQRVLELFGQVLLPDPRAMYAAFPFQLSGGQRPHVVTAVAPALRPDSLLRHAPTPALHSPPPARPPHRVTDRP</sequence>
<evidence type="ECO:0000256" key="3">
    <source>
        <dbReference type="ARBA" id="ARBA00022448"/>
    </source>
</evidence>
<keyword evidence="7" id="KW-0472">Membrane</keyword>
<dbReference type="SUPFAM" id="SSF52540">
    <property type="entry name" value="P-loop containing nucleoside triphosphate hydrolases"/>
    <property type="match status" value="1"/>
</dbReference>
<feature type="domain" description="AAA+ ATPase" evidence="9">
    <location>
        <begin position="31"/>
        <end position="189"/>
    </location>
</feature>
<evidence type="ECO:0000256" key="1">
    <source>
        <dbReference type="ARBA" id="ARBA00004417"/>
    </source>
</evidence>
<dbReference type="AlphaFoldDB" id="A0A848NRE4"/>
<dbReference type="RefSeq" id="WP_169538163.1">
    <property type="nucleotide sequence ID" value="NZ_JABBZE010000837.1"/>
</dbReference>
<dbReference type="GO" id="GO:0005524">
    <property type="term" value="F:ATP binding"/>
    <property type="evidence" value="ECO:0007669"/>
    <property type="project" value="UniProtKB-KW"/>
</dbReference>
<feature type="region of interest" description="Disordered" evidence="8">
    <location>
        <begin position="177"/>
        <end position="200"/>
    </location>
</feature>
<evidence type="ECO:0000256" key="6">
    <source>
        <dbReference type="ARBA" id="ARBA00022840"/>
    </source>
</evidence>
<reference evidence="10 11" key="1">
    <citation type="submission" date="2020-04" db="EMBL/GenBank/DDBJ databases">
        <title>Achromobacter ruhlandii genome sequencing and assembly.</title>
        <authorList>
            <person name="Martins R.C.R."/>
            <person name="Perdigao-Neto L.V."/>
            <person name="Levin A.S.S."/>
            <person name="Costa S.F."/>
        </authorList>
    </citation>
    <scope>NUCLEOTIDE SEQUENCE [LARGE SCALE GENOMIC DNA]</scope>
    <source>
        <strain evidence="10 11">9035ralo</strain>
    </source>
</reference>
<gene>
    <name evidence="10" type="ORF">HGQ98_31255</name>
</gene>
<accession>A0A848NRE4</accession>
<keyword evidence="4" id="KW-1003">Cell membrane</keyword>
<dbReference type="InterPro" id="IPR050388">
    <property type="entry name" value="ABC_Ni/Peptide_Import"/>
</dbReference>